<feature type="region of interest" description="Disordered" evidence="1">
    <location>
        <begin position="833"/>
        <end position="853"/>
    </location>
</feature>
<proteinExistence type="predicted"/>
<comment type="caution">
    <text evidence="3">The sequence shown here is derived from an EMBL/GenBank/DDBJ whole genome shotgun (WGS) entry which is preliminary data.</text>
</comment>
<dbReference type="Proteomes" id="UP000247498">
    <property type="component" value="Unassembled WGS sequence"/>
</dbReference>
<dbReference type="GO" id="GO:0003682">
    <property type="term" value="F:chromatin binding"/>
    <property type="evidence" value="ECO:0007669"/>
    <property type="project" value="TreeGrafter"/>
</dbReference>
<dbReference type="InterPro" id="IPR039662">
    <property type="entry name" value="Cohesin_Scc3/SA"/>
</dbReference>
<dbReference type="SUPFAM" id="SSF48371">
    <property type="entry name" value="ARM repeat"/>
    <property type="match status" value="1"/>
</dbReference>
<reference evidence="3 4" key="1">
    <citation type="journal article" date="2018" name="Sci. Rep.">
        <title>Raphidocelis subcapitata (=Pseudokirchneriella subcapitata) provides an insight into genome evolution and environmental adaptations in the Sphaeropleales.</title>
        <authorList>
            <person name="Suzuki S."/>
            <person name="Yamaguchi H."/>
            <person name="Nakajima N."/>
            <person name="Kawachi M."/>
        </authorList>
    </citation>
    <scope>NUCLEOTIDE SEQUENCE [LARGE SCALE GENOMIC DNA]</scope>
    <source>
        <strain evidence="3 4">NIES-35</strain>
    </source>
</reference>
<evidence type="ECO:0000256" key="1">
    <source>
        <dbReference type="SAM" id="MobiDB-lite"/>
    </source>
</evidence>
<dbReference type="OrthoDB" id="498590at2759"/>
<feature type="compositionally biased region" description="Low complexity" evidence="1">
    <location>
        <begin position="1265"/>
        <end position="1277"/>
    </location>
</feature>
<feature type="compositionally biased region" description="Low complexity" evidence="1">
    <location>
        <begin position="1326"/>
        <end position="1343"/>
    </location>
</feature>
<feature type="region of interest" description="Disordered" evidence="1">
    <location>
        <begin position="1"/>
        <end position="83"/>
    </location>
</feature>
<dbReference type="GO" id="GO:0008278">
    <property type="term" value="C:cohesin complex"/>
    <property type="evidence" value="ECO:0007669"/>
    <property type="project" value="TreeGrafter"/>
</dbReference>
<name>A0A2V0PNF6_9CHLO</name>
<dbReference type="InterPro" id="IPR020839">
    <property type="entry name" value="SCD"/>
</dbReference>
<evidence type="ECO:0000313" key="3">
    <source>
        <dbReference type="EMBL" id="GBF99460.1"/>
    </source>
</evidence>
<evidence type="ECO:0000259" key="2">
    <source>
        <dbReference type="PROSITE" id="PS51425"/>
    </source>
</evidence>
<dbReference type="InterPro" id="IPR011989">
    <property type="entry name" value="ARM-like"/>
</dbReference>
<dbReference type="InterPro" id="IPR016024">
    <property type="entry name" value="ARM-type_fold"/>
</dbReference>
<keyword evidence="4" id="KW-1185">Reference proteome</keyword>
<organism evidence="3 4">
    <name type="scientific">Raphidocelis subcapitata</name>
    <dbReference type="NCBI Taxonomy" id="307507"/>
    <lineage>
        <taxon>Eukaryota</taxon>
        <taxon>Viridiplantae</taxon>
        <taxon>Chlorophyta</taxon>
        <taxon>core chlorophytes</taxon>
        <taxon>Chlorophyceae</taxon>
        <taxon>CS clade</taxon>
        <taxon>Sphaeropleales</taxon>
        <taxon>Selenastraceae</taxon>
        <taxon>Raphidocelis</taxon>
    </lineage>
</organism>
<feature type="compositionally biased region" description="Low complexity" evidence="1">
    <location>
        <begin position="429"/>
        <end position="443"/>
    </location>
</feature>
<dbReference type="Pfam" id="PF24571">
    <property type="entry name" value="HEAT_SCC3-SA"/>
    <property type="match status" value="1"/>
</dbReference>
<feature type="compositionally biased region" description="Gly residues" evidence="1">
    <location>
        <begin position="1207"/>
        <end position="1216"/>
    </location>
</feature>
<feature type="compositionally biased region" description="Basic and acidic residues" evidence="1">
    <location>
        <begin position="1278"/>
        <end position="1288"/>
    </location>
</feature>
<feature type="compositionally biased region" description="Acidic residues" evidence="1">
    <location>
        <begin position="1409"/>
        <end position="1419"/>
    </location>
</feature>
<protein>
    <recommendedName>
        <fullName evidence="2">SCD domain-containing protein</fullName>
    </recommendedName>
</protein>
<dbReference type="InParanoid" id="A0A2V0PNF6"/>
<dbReference type="PROSITE" id="PS51425">
    <property type="entry name" value="SCD"/>
    <property type="match status" value="1"/>
</dbReference>
<feature type="compositionally biased region" description="Acidic residues" evidence="1">
    <location>
        <begin position="1234"/>
        <end position="1262"/>
    </location>
</feature>
<feature type="region of interest" description="Disordered" evidence="1">
    <location>
        <begin position="1181"/>
        <end position="1435"/>
    </location>
</feature>
<dbReference type="GO" id="GO:0005634">
    <property type="term" value="C:nucleus"/>
    <property type="evidence" value="ECO:0007669"/>
    <property type="project" value="TreeGrafter"/>
</dbReference>
<accession>A0A2V0PNF6</accession>
<sequence length="1435" mass="149543">MATLLAPRSTRSRKSLKEPAEDGDDGWESDQARSDSDEDVLAPDVGTARKRKATTPKGRAGAGGDGAGAPAAAAPARKRTKQGPADLHSLQLFDIVLQHSGAISRAAKEWVQRYRTDRDAATAELLTLLAKSTGSLDEITADDVAGGEVDEVVQSLAMRITEESGIDPFTHRATARTFPEHYRAFWDAAIREAAAQEVLFDGRLPDRITNTVTALSCFVAVGQDLAEARETAQYQLEQEEKKKGKAATDRAATLRRQVSMLHHRAKELEQVIGVLFQGVFAHRFRDVDERVRAEVISAIGAWAAACPATFLSDSYLKYLAWAQSDAHPAVRAAAVAAIEALYQDSDNLPRLTEFTGRFRARFVELMSDVDGSVAAAGLRLLSVLVKAKQLPLSDVHGAYQLLADGEEAVRRGAAGLVAQLLEEQGAEAQAAAERDAAGQGAAADRGRGRAGKKGAPKASPAKGGAAAAAAAADEPGAKRDSAQLEGVLLLMGRLAVGEGVEPAAAERRASLSGAGPIRPLRARQVSDLVAALADELPLLCDAQLLISALGNEAASASRGRLGNAHLAALIAALMERAASQHAATGRARGVRAAAAAASERAALHQSGSVALMPALPKLMGAFQSEPEVAAPLVRCVRAMRLELFALRQQEAAFAALLDQVAGLFARHADEALLAEAAATLVYCARAGPSALLDAALRVLRTTAGSVASKLAAAAAAVARLGHYDLAAAVAGLEEDVWGAGGAAAAAGGAGAPAALHSLLSALQRARALLAAGARELAAEAQVGKAVQALLDGHTRGRDLGTLLPSALVCLGQLLMVWSHAALAEEAADALEDATETGLNDTGSAGRGRRGAAAAAAPRGPAAAAVSDLASRRSAFVRALEAVLEAPLPPPAGDGGDEGAGAAAAARRAAEDLRDRAFCGAVDLLLLSNGTGLAGVEGAPLVAGRALVARLWGHLEQLLREEVEEEDDEDGLDVLEDEAPAEARKAARREAAARLIVRRAQIAALLGRLLVAGVLPREQDGWLGARLVGLLGDGEHPQVQEVARGVCRELRRARPAFLPHLYLAALKTAWEQVEEAADPEDAMAPFEGLASAVSGMYNGFNLSVPAILAIVEGGLAHGCESLPARGPFLGRGLSALTPKLPQPDAQRLAGRLEAALSKAGRHDEAADGWRDAHAHLEGLKARASGAKVARGGLKAPGARSKPRNVGFADGGDAGGSGRARSKRGGRKARRRAAGSDDEDGSDEVEEDAGGGEASEEGEEEEERDAPTPQRQQQQQQQQQRRDRATRGRGGELAAVTPPSARRAALRSVDVDLGPLPSTQSQGADGDASQPARGSGRARRQQQQQRQEEEEEEEEGLQDDGGGSDEDMPDAGAGSEQEEEEEEEEQQQPRGGGGAGRVVMENSQGSLMVQVDDDTEDDAINVDEPPPAARRRRGKRF</sequence>
<dbReference type="GO" id="GO:0007062">
    <property type="term" value="P:sister chromatid cohesion"/>
    <property type="evidence" value="ECO:0007669"/>
    <property type="project" value="TreeGrafter"/>
</dbReference>
<dbReference type="Gene3D" id="1.25.10.10">
    <property type="entry name" value="Leucine-rich Repeat Variant"/>
    <property type="match status" value="1"/>
</dbReference>
<feature type="compositionally biased region" description="Low complexity" evidence="1">
    <location>
        <begin position="456"/>
        <end position="474"/>
    </location>
</feature>
<feature type="domain" description="SCD" evidence="2">
    <location>
        <begin position="280"/>
        <end position="365"/>
    </location>
</feature>
<dbReference type="Pfam" id="PF21581">
    <property type="entry name" value="SCD"/>
    <property type="match status" value="1"/>
</dbReference>
<feature type="compositionally biased region" description="Acidic residues" evidence="1">
    <location>
        <begin position="1346"/>
        <end position="1367"/>
    </location>
</feature>
<dbReference type="PANTHER" id="PTHR11199">
    <property type="entry name" value="STROMAL ANTIGEN"/>
    <property type="match status" value="1"/>
</dbReference>
<dbReference type="PANTHER" id="PTHR11199:SF0">
    <property type="entry name" value="LD34181P-RELATED"/>
    <property type="match status" value="1"/>
</dbReference>
<feature type="region of interest" description="Disordered" evidence="1">
    <location>
        <begin position="429"/>
        <end position="477"/>
    </location>
</feature>
<dbReference type="STRING" id="307507.A0A2V0PNF6"/>
<evidence type="ECO:0000313" key="4">
    <source>
        <dbReference type="Proteomes" id="UP000247498"/>
    </source>
</evidence>
<dbReference type="EMBL" id="BDRX01000158">
    <property type="protein sequence ID" value="GBF99460.1"/>
    <property type="molecule type" value="Genomic_DNA"/>
</dbReference>
<dbReference type="GO" id="GO:0000785">
    <property type="term" value="C:chromatin"/>
    <property type="evidence" value="ECO:0007669"/>
    <property type="project" value="TreeGrafter"/>
</dbReference>
<feature type="compositionally biased region" description="Acidic residues" evidence="1">
    <location>
        <begin position="1374"/>
        <end position="1384"/>
    </location>
</feature>
<dbReference type="InterPro" id="IPR056396">
    <property type="entry name" value="HEAT_SCC3-SA"/>
</dbReference>
<gene>
    <name evidence="3" type="ORF">Rsub_11946</name>
</gene>
<feature type="compositionally biased region" description="Basic residues" evidence="1">
    <location>
        <begin position="1218"/>
        <end position="1231"/>
    </location>
</feature>